<dbReference type="KEGG" id="pnd:Pla175_05540"/>
<dbReference type="Pfam" id="PF00772">
    <property type="entry name" value="DnaB"/>
    <property type="match status" value="1"/>
</dbReference>
<dbReference type="InterPro" id="IPR016136">
    <property type="entry name" value="DNA_helicase_N/primase_C"/>
</dbReference>
<dbReference type="GO" id="GO:0003678">
    <property type="term" value="F:DNA helicase activity"/>
    <property type="evidence" value="ECO:0007669"/>
    <property type="project" value="UniProtKB-EC"/>
</dbReference>
<evidence type="ECO:0000256" key="1">
    <source>
        <dbReference type="ARBA" id="ARBA00022515"/>
    </source>
</evidence>
<evidence type="ECO:0000259" key="4">
    <source>
        <dbReference type="Pfam" id="PF00772"/>
    </source>
</evidence>
<protein>
    <submittedName>
        <fullName evidence="5">Replicative DNA helicase</fullName>
        <ecNumber evidence="5">3.6.4.12</ecNumber>
    </submittedName>
</protein>
<keyword evidence="3" id="KW-0238">DNA-binding</keyword>
<dbReference type="RefSeq" id="WP_197527226.1">
    <property type="nucleotide sequence ID" value="NZ_CP036291.1"/>
</dbReference>
<keyword evidence="6" id="KW-1185">Reference proteome</keyword>
<keyword evidence="5" id="KW-0347">Helicase</keyword>
<keyword evidence="5" id="KW-0067">ATP-binding</keyword>
<name>A0A518D6U6_9BACT</name>
<keyword evidence="5" id="KW-0547">Nucleotide-binding</keyword>
<dbReference type="GO" id="GO:0016787">
    <property type="term" value="F:hydrolase activity"/>
    <property type="evidence" value="ECO:0007669"/>
    <property type="project" value="UniProtKB-KW"/>
</dbReference>
<dbReference type="Gene3D" id="3.40.50.300">
    <property type="entry name" value="P-loop containing nucleotide triphosphate hydrolases"/>
    <property type="match status" value="1"/>
</dbReference>
<evidence type="ECO:0000313" key="6">
    <source>
        <dbReference type="Proteomes" id="UP000317429"/>
    </source>
</evidence>
<dbReference type="InterPro" id="IPR036185">
    <property type="entry name" value="DNA_heli_DnaB-like_N_sf"/>
</dbReference>
<reference evidence="5 6" key="1">
    <citation type="submission" date="2019-02" db="EMBL/GenBank/DDBJ databases">
        <title>Deep-cultivation of Planctomycetes and their phenomic and genomic characterization uncovers novel biology.</title>
        <authorList>
            <person name="Wiegand S."/>
            <person name="Jogler M."/>
            <person name="Boedeker C."/>
            <person name="Pinto D."/>
            <person name="Vollmers J."/>
            <person name="Rivas-Marin E."/>
            <person name="Kohn T."/>
            <person name="Peeters S.H."/>
            <person name="Heuer A."/>
            <person name="Rast P."/>
            <person name="Oberbeckmann S."/>
            <person name="Bunk B."/>
            <person name="Jeske O."/>
            <person name="Meyerdierks A."/>
            <person name="Storesund J.E."/>
            <person name="Kallscheuer N."/>
            <person name="Luecker S."/>
            <person name="Lage O.M."/>
            <person name="Pohl T."/>
            <person name="Merkel B.J."/>
            <person name="Hornburger P."/>
            <person name="Mueller R.-W."/>
            <person name="Bruemmer F."/>
            <person name="Labrenz M."/>
            <person name="Spormann A.M."/>
            <person name="Op den Camp H."/>
            <person name="Overmann J."/>
            <person name="Amann R."/>
            <person name="Jetten M.S.M."/>
            <person name="Mascher T."/>
            <person name="Medema M.H."/>
            <person name="Devos D.P."/>
            <person name="Kaster A.-K."/>
            <person name="Ovreas L."/>
            <person name="Rohde M."/>
            <person name="Galperin M.Y."/>
            <person name="Jogler C."/>
        </authorList>
    </citation>
    <scope>NUCLEOTIDE SEQUENCE [LARGE SCALE GENOMIC DNA]</scope>
    <source>
        <strain evidence="5 6">Pla175</strain>
    </source>
</reference>
<evidence type="ECO:0000313" key="5">
    <source>
        <dbReference type="EMBL" id="QDU87197.1"/>
    </source>
</evidence>
<dbReference type="Pfam" id="PF13481">
    <property type="entry name" value="AAA_25"/>
    <property type="match status" value="1"/>
</dbReference>
<dbReference type="InterPro" id="IPR027417">
    <property type="entry name" value="P-loop_NTPase"/>
</dbReference>
<sequence>MKASPSAEPTLPTATEAERLLIGGMLLDSESIDKALKIVGPRHFSDPAHRHAFLAILQQRSSGKPLDIGLVLREVKKSPALGEQAAAFLALAMDDTPHALDVPYYAGLVVEADRKRQLYDLAQTAAQDALNGSTSQAVLNDMLAALDDFQREPGVKRRGVEKFDLGELLKLHPRLNPAVIDGLCRQGETVNLISMSKVGKSWLGYSLALSIITGRRWLDRFDTHCGRVLLIDNELHRSTLAHRIPLVAEAMGIEPHDYQGELDVWPLRGNLKSLQQLAGELEAIEAGYYRAILFDAKYRFIEPGASENDNAAETQVYNLLDRIAEKTQSALVMIHHTSKGDQSGKRTTDVGAGAGAQSRAADCHLVLREHEEPGVVVLDAAVRSFAPIEPVTLRWEFPLWRPDALLDASKLKGRLTGGEQRQTEKDQEAMTEIASALLGGPATTRKLRDATGFSRDRMARLIGLMLKRGTIIAGETDANGNTTNEYALAPTEGVVD</sequence>
<keyword evidence="2" id="KW-0235">DNA replication</keyword>
<evidence type="ECO:0000256" key="2">
    <source>
        <dbReference type="ARBA" id="ARBA00022705"/>
    </source>
</evidence>
<dbReference type="Gene3D" id="1.10.860.10">
    <property type="entry name" value="DNAb Helicase, Chain A"/>
    <property type="match status" value="1"/>
</dbReference>
<dbReference type="GO" id="GO:0005524">
    <property type="term" value="F:ATP binding"/>
    <property type="evidence" value="ECO:0007669"/>
    <property type="project" value="InterPro"/>
</dbReference>
<evidence type="ECO:0000256" key="3">
    <source>
        <dbReference type="ARBA" id="ARBA00023125"/>
    </source>
</evidence>
<dbReference type="GO" id="GO:1990077">
    <property type="term" value="C:primosome complex"/>
    <property type="evidence" value="ECO:0007669"/>
    <property type="project" value="UniProtKB-KW"/>
</dbReference>
<dbReference type="EC" id="3.6.4.12" evidence="5"/>
<dbReference type="SUPFAM" id="SSF48024">
    <property type="entry name" value="N-terminal domain of DnaB helicase"/>
    <property type="match status" value="1"/>
</dbReference>
<dbReference type="GO" id="GO:0005829">
    <property type="term" value="C:cytosol"/>
    <property type="evidence" value="ECO:0007669"/>
    <property type="project" value="TreeGrafter"/>
</dbReference>
<keyword evidence="1" id="KW-0639">Primosome</keyword>
<dbReference type="EMBL" id="CP036291">
    <property type="protein sequence ID" value="QDU87197.1"/>
    <property type="molecule type" value="Genomic_DNA"/>
</dbReference>
<dbReference type="GO" id="GO:0006269">
    <property type="term" value="P:DNA replication, synthesis of primer"/>
    <property type="evidence" value="ECO:0007669"/>
    <property type="project" value="UniProtKB-KW"/>
</dbReference>
<organism evidence="5 6">
    <name type="scientific">Pirellulimonas nuda</name>
    <dbReference type="NCBI Taxonomy" id="2528009"/>
    <lineage>
        <taxon>Bacteria</taxon>
        <taxon>Pseudomonadati</taxon>
        <taxon>Planctomycetota</taxon>
        <taxon>Planctomycetia</taxon>
        <taxon>Pirellulales</taxon>
        <taxon>Lacipirellulaceae</taxon>
        <taxon>Pirellulimonas</taxon>
    </lineage>
</organism>
<proteinExistence type="predicted"/>
<dbReference type="PANTHER" id="PTHR30153:SF2">
    <property type="entry name" value="REPLICATIVE DNA HELICASE"/>
    <property type="match status" value="1"/>
</dbReference>
<dbReference type="GO" id="GO:0003677">
    <property type="term" value="F:DNA binding"/>
    <property type="evidence" value="ECO:0007669"/>
    <property type="project" value="UniProtKB-KW"/>
</dbReference>
<dbReference type="Proteomes" id="UP000317429">
    <property type="component" value="Chromosome"/>
</dbReference>
<feature type="domain" description="DNA helicase DnaB-like N-terminal" evidence="4">
    <location>
        <begin position="11"/>
        <end position="111"/>
    </location>
</feature>
<dbReference type="AlphaFoldDB" id="A0A518D6U6"/>
<accession>A0A518D6U6</accession>
<keyword evidence="5" id="KW-0378">Hydrolase</keyword>
<gene>
    <name evidence="5" type="primary">dnaB</name>
    <name evidence="5" type="ORF">Pla175_05540</name>
</gene>
<dbReference type="SUPFAM" id="SSF52540">
    <property type="entry name" value="P-loop containing nucleoside triphosphate hydrolases"/>
    <property type="match status" value="1"/>
</dbReference>
<dbReference type="PANTHER" id="PTHR30153">
    <property type="entry name" value="REPLICATIVE DNA HELICASE DNAB"/>
    <property type="match status" value="1"/>
</dbReference>
<dbReference type="InterPro" id="IPR007693">
    <property type="entry name" value="DNA_helicase_DnaB-like_N"/>
</dbReference>